<name>A0A1B9IH95_9TREE</name>
<feature type="compositionally biased region" description="Basic and acidic residues" evidence="2">
    <location>
        <begin position="461"/>
        <end position="471"/>
    </location>
</feature>
<protein>
    <submittedName>
        <fullName evidence="3">Uncharacterized protein</fullName>
    </submittedName>
</protein>
<feature type="region of interest" description="Disordered" evidence="2">
    <location>
        <begin position="436"/>
        <end position="486"/>
    </location>
</feature>
<gene>
    <name evidence="3" type="ORF">L486_07888</name>
</gene>
<keyword evidence="1" id="KW-0175">Coiled coil</keyword>
<evidence type="ECO:0000313" key="4">
    <source>
        <dbReference type="Proteomes" id="UP000092583"/>
    </source>
</evidence>
<dbReference type="Gene3D" id="1.10.287.1490">
    <property type="match status" value="1"/>
</dbReference>
<proteinExistence type="predicted"/>
<accession>A0A1B9IH95</accession>
<organism evidence="3 4">
    <name type="scientific">Kwoniella mangroviensis CBS 10435</name>
    <dbReference type="NCBI Taxonomy" id="1331196"/>
    <lineage>
        <taxon>Eukaryota</taxon>
        <taxon>Fungi</taxon>
        <taxon>Dikarya</taxon>
        <taxon>Basidiomycota</taxon>
        <taxon>Agaricomycotina</taxon>
        <taxon>Tremellomycetes</taxon>
        <taxon>Tremellales</taxon>
        <taxon>Cryptococcaceae</taxon>
        <taxon>Kwoniella</taxon>
    </lineage>
</organism>
<dbReference type="AlphaFoldDB" id="A0A1B9IH95"/>
<reference evidence="3 4" key="1">
    <citation type="submission" date="2013-07" db="EMBL/GenBank/DDBJ databases">
        <title>The Genome Sequence of Kwoniella mangroviensis CBS10435.</title>
        <authorList>
            <consortium name="The Broad Institute Genome Sequencing Platform"/>
            <person name="Cuomo C."/>
            <person name="Litvintseva A."/>
            <person name="Chen Y."/>
            <person name="Heitman J."/>
            <person name="Sun S."/>
            <person name="Springer D."/>
            <person name="Dromer F."/>
            <person name="Young S.K."/>
            <person name="Zeng Q."/>
            <person name="Gargeya S."/>
            <person name="Fitzgerald M."/>
            <person name="Abouelleil A."/>
            <person name="Alvarado L."/>
            <person name="Berlin A.M."/>
            <person name="Chapman S.B."/>
            <person name="Dewar J."/>
            <person name="Goldberg J."/>
            <person name="Griggs A."/>
            <person name="Gujja S."/>
            <person name="Hansen M."/>
            <person name="Howarth C."/>
            <person name="Imamovic A."/>
            <person name="Larimer J."/>
            <person name="McCowan C."/>
            <person name="Murphy C."/>
            <person name="Pearson M."/>
            <person name="Priest M."/>
            <person name="Roberts A."/>
            <person name="Saif S."/>
            <person name="Shea T."/>
            <person name="Sykes S."/>
            <person name="Wortman J."/>
            <person name="Nusbaum C."/>
            <person name="Birren B."/>
        </authorList>
    </citation>
    <scope>NUCLEOTIDE SEQUENCE [LARGE SCALE GENOMIC DNA]</scope>
    <source>
        <strain evidence="3 4">CBS 10435</strain>
    </source>
</reference>
<evidence type="ECO:0000256" key="1">
    <source>
        <dbReference type="SAM" id="Coils"/>
    </source>
</evidence>
<evidence type="ECO:0000256" key="2">
    <source>
        <dbReference type="SAM" id="MobiDB-lite"/>
    </source>
</evidence>
<feature type="compositionally biased region" description="Basic and acidic residues" evidence="2">
    <location>
        <begin position="441"/>
        <end position="451"/>
    </location>
</feature>
<feature type="region of interest" description="Disordered" evidence="2">
    <location>
        <begin position="143"/>
        <end position="167"/>
    </location>
</feature>
<dbReference type="EMBL" id="KI669469">
    <property type="protein sequence ID" value="OCF54754.1"/>
    <property type="molecule type" value="Genomic_DNA"/>
</dbReference>
<feature type="coiled-coil region" evidence="1">
    <location>
        <begin position="266"/>
        <end position="328"/>
    </location>
</feature>
<sequence>MTKDASTISLSIANPPSTTDRWSNIGTGVRHFQPSDFERTIPQGDYTTKFDNRSFGYPPIGVHSTPTAHAEVQPNTLSTAMGEERTFEGLASDLAKTLAFNEGDINVVVDIDDMSGQKSYDMYRRRNAQPAIQPIPLSPAVAGSLSENERSMERSNSNNSNNPFLPEKMKRGIQHQHPHRYQYPQPGSIGHGDWYYITPHDRSGSDKSTQLGEIEQQDGSPNANIQTYRNVGTFPSIENGNDIFAITDEHHGTVHLRQQDYHPPYIPELESNIHTLQTELSSLKEDYTTMADRKEHYKGKYNQTYTDLTNANERIDSLNGNIREFKEMYTKASKISQRNYTDWSKSQSMILDLNGKIKSLLSDKETMQIRIEGLESDKVRFYADNHALRSEMKGLDEQIRTYRDGSYQDGLRIAEEKMYSESLQMKVRELEDRIHRTRGGSHSDHQGEGYERSIYGEGEDEKVYRYEEREPTQAQDDQADQADRSE</sequence>
<evidence type="ECO:0000313" key="3">
    <source>
        <dbReference type="EMBL" id="OCF54754.1"/>
    </source>
</evidence>
<dbReference type="Proteomes" id="UP000092583">
    <property type="component" value="Unassembled WGS sequence"/>
</dbReference>
<reference evidence="4" key="2">
    <citation type="submission" date="2013-12" db="EMBL/GenBank/DDBJ databases">
        <title>Evolution of pathogenesis and genome organization in the Tremellales.</title>
        <authorList>
            <person name="Cuomo C."/>
            <person name="Litvintseva A."/>
            <person name="Heitman J."/>
            <person name="Chen Y."/>
            <person name="Sun S."/>
            <person name="Springer D."/>
            <person name="Dromer F."/>
            <person name="Young S."/>
            <person name="Zeng Q."/>
            <person name="Chapman S."/>
            <person name="Gujja S."/>
            <person name="Saif S."/>
            <person name="Birren B."/>
        </authorList>
    </citation>
    <scope>NUCLEOTIDE SEQUENCE [LARGE SCALE GENOMIC DNA]</scope>
    <source>
        <strain evidence="4">CBS 10435</strain>
    </source>
</reference>
<keyword evidence="4" id="KW-1185">Reference proteome</keyword>